<proteinExistence type="predicted"/>
<protein>
    <submittedName>
        <fullName evidence="2">Uncharacterized protein</fullName>
    </submittedName>
</protein>
<dbReference type="AlphaFoldDB" id="A0A2B7ZHG3"/>
<comment type="caution">
    <text evidence="2">The sequence shown here is derived from an EMBL/GenBank/DDBJ whole genome shotgun (WGS) entry which is preliminary data.</text>
</comment>
<dbReference type="EMBL" id="PDND01000014">
    <property type="protein sequence ID" value="PGH35924.1"/>
    <property type="molecule type" value="Genomic_DNA"/>
</dbReference>
<keyword evidence="3" id="KW-1185">Reference proteome</keyword>
<evidence type="ECO:0000313" key="2">
    <source>
        <dbReference type="EMBL" id="PGH35924.1"/>
    </source>
</evidence>
<evidence type="ECO:0000256" key="1">
    <source>
        <dbReference type="SAM" id="MobiDB-lite"/>
    </source>
</evidence>
<organism evidence="2 3">
    <name type="scientific">[Emmonsia] crescens</name>
    <dbReference type="NCBI Taxonomy" id="73230"/>
    <lineage>
        <taxon>Eukaryota</taxon>
        <taxon>Fungi</taxon>
        <taxon>Dikarya</taxon>
        <taxon>Ascomycota</taxon>
        <taxon>Pezizomycotina</taxon>
        <taxon>Eurotiomycetes</taxon>
        <taxon>Eurotiomycetidae</taxon>
        <taxon>Onygenales</taxon>
        <taxon>Ajellomycetaceae</taxon>
        <taxon>Emergomyces</taxon>
    </lineage>
</organism>
<accession>A0A2B7ZHG3</accession>
<dbReference type="Proteomes" id="UP000226031">
    <property type="component" value="Unassembled WGS sequence"/>
</dbReference>
<gene>
    <name evidence="2" type="ORF">GX50_01249</name>
</gene>
<feature type="region of interest" description="Disordered" evidence="1">
    <location>
        <begin position="52"/>
        <end position="71"/>
    </location>
</feature>
<name>A0A2B7ZHG3_9EURO</name>
<reference evidence="2 3" key="1">
    <citation type="submission" date="2017-10" db="EMBL/GenBank/DDBJ databases">
        <title>Comparative genomics in systemic dimorphic fungi from Ajellomycetaceae.</title>
        <authorList>
            <person name="Munoz J.F."/>
            <person name="Mcewen J.G."/>
            <person name="Clay O.K."/>
            <person name="Cuomo C.A."/>
        </authorList>
    </citation>
    <scope>NUCLEOTIDE SEQUENCE [LARGE SCALE GENOMIC DNA]</scope>
    <source>
        <strain evidence="2 3">UAMH4076</strain>
    </source>
</reference>
<evidence type="ECO:0000313" key="3">
    <source>
        <dbReference type="Proteomes" id="UP000226031"/>
    </source>
</evidence>
<sequence length="84" mass="9494">MHSMKPMCRSNGPGLFIGHPLHYYILLAGLPATSHRGLGYRDEDVERKMDLGEYPTWTDQPTEARAEGTGNKANNHLEAALYWH</sequence>